<dbReference type="FunFam" id="3.40.50.720:FF:000159">
    <property type="entry name" value="dTDP-4-dehydrorhamnose reductase"/>
    <property type="match status" value="1"/>
</dbReference>
<comment type="caution">
    <text evidence="8">The sequence shown here is derived from an EMBL/GenBank/DDBJ whole genome shotgun (WGS) entry which is preliminary data.</text>
</comment>
<keyword evidence="6" id="KW-0521">NADP</keyword>
<name>A0A9X2ELK4_9GAMM</name>
<evidence type="ECO:0000256" key="5">
    <source>
        <dbReference type="ARBA" id="ARBA00048200"/>
    </source>
</evidence>
<comment type="pathway">
    <text evidence="1 6">Carbohydrate biosynthesis; dTDP-L-rhamnose biosynthesis.</text>
</comment>
<sequence>MTAKKILITGKNGQLGCELQNLCPDEFEMVAMARKELDISNSSAVLKAVEQAQPDIIINAAAYTAVDRAEQEREAAFSVNARGAENIALACKQVGARFIHVSTDFVFDGKKSSPYIVSDKRNPLGVYGASKAEAEAVVQKILPESVIVRTAWVYSAHGNNFANTMLRLMAERDELAVVADQVGTPTWTGTIAEVLFALARKEQAQGIYHCTDLGVASWYDFAVAIYEEGKSNGLLPANKELAIKAITTQDYPTPAQRPSYSVLDKSRLLNDLDVDLRNWRESLRQVFSSKAQKLKAY</sequence>
<evidence type="ECO:0000256" key="6">
    <source>
        <dbReference type="RuleBase" id="RU364082"/>
    </source>
</evidence>
<reference evidence="8" key="1">
    <citation type="journal article" date="2022" name="Arch. Microbiol.">
        <title>Microbulbifer okhotskensis sp. nov., isolated from a deep bottom sediment of the Okhotsk Sea.</title>
        <authorList>
            <person name="Romanenko L."/>
            <person name="Kurilenko V."/>
            <person name="Otstavnykh N."/>
            <person name="Velansky P."/>
            <person name="Isaeva M."/>
            <person name="Mikhailov V."/>
        </authorList>
    </citation>
    <scope>NUCLEOTIDE SEQUENCE</scope>
    <source>
        <strain evidence="8">OS29</strain>
    </source>
</reference>
<evidence type="ECO:0000256" key="1">
    <source>
        <dbReference type="ARBA" id="ARBA00004781"/>
    </source>
</evidence>
<dbReference type="CDD" id="cd05254">
    <property type="entry name" value="dTDP_HR_like_SDR_e"/>
    <property type="match status" value="1"/>
</dbReference>
<dbReference type="SUPFAM" id="SSF51735">
    <property type="entry name" value="NAD(P)-binding Rossmann-fold domains"/>
    <property type="match status" value="1"/>
</dbReference>
<protein>
    <recommendedName>
        <fullName evidence="4 6">dTDP-4-dehydrorhamnose reductase</fullName>
        <ecNumber evidence="3 6">1.1.1.133</ecNumber>
    </recommendedName>
</protein>
<comment type="similarity">
    <text evidence="2 6">Belongs to the dTDP-4-dehydrorhamnose reductase family.</text>
</comment>
<evidence type="ECO:0000256" key="2">
    <source>
        <dbReference type="ARBA" id="ARBA00010944"/>
    </source>
</evidence>
<dbReference type="AlphaFoldDB" id="A0A9X2ELK4"/>
<dbReference type="NCBIfam" id="TIGR01214">
    <property type="entry name" value="rmlD"/>
    <property type="match status" value="1"/>
</dbReference>
<comment type="cofactor">
    <cofactor evidence="6">
        <name>Mg(2+)</name>
        <dbReference type="ChEBI" id="CHEBI:18420"/>
    </cofactor>
    <text evidence="6">Binds 1 Mg(2+) ion per monomer.</text>
</comment>
<dbReference type="Gene3D" id="3.40.50.720">
    <property type="entry name" value="NAD(P)-binding Rossmann-like Domain"/>
    <property type="match status" value="1"/>
</dbReference>
<dbReference type="InterPro" id="IPR005913">
    <property type="entry name" value="dTDP_dehydrorham_reduct"/>
</dbReference>
<dbReference type="GO" id="GO:0019305">
    <property type="term" value="P:dTDP-rhamnose biosynthetic process"/>
    <property type="evidence" value="ECO:0007669"/>
    <property type="project" value="TreeGrafter"/>
</dbReference>
<organism evidence="8 9">
    <name type="scientific">Microbulbifer okhotskensis</name>
    <dbReference type="NCBI Taxonomy" id="2926617"/>
    <lineage>
        <taxon>Bacteria</taxon>
        <taxon>Pseudomonadati</taxon>
        <taxon>Pseudomonadota</taxon>
        <taxon>Gammaproteobacteria</taxon>
        <taxon>Cellvibrionales</taxon>
        <taxon>Microbulbiferaceae</taxon>
        <taxon>Microbulbifer</taxon>
    </lineage>
</organism>
<comment type="function">
    <text evidence="6">Catalyzes the reduction of dTDP-6-deoxy-L-lyxo-4-hexulose to yield dTDP-L-rhamnose.</text>
</comment>
<accession>A0A9X2ELK4</accession>
<dbReference type="PANTHER" id="PTHR10491">
    <property type="entry name" value="DTDP-4-DEHYDRORHAMNOSE REDUCTASE"/>
    <property type="match status" value="1"/>
</dbReference>
<proteinExistence type="inferred from homology"/>
<dbReference type="InterPro" id="IPR036291">
    <property type="entry name" value="NAD(P)-bd_dom_sf"/>
</dbReference>
<dbReference type="GO" id="GO:0005829">
    <property type="term" value="C:cytosol"/>
    <property type="evidence" value="ECO:0007669"/>
    <property type="project" value="TreeGrafter"/>
</dbReference>
<dbReference type="Gene3D" id="3.90.25.10">
    <property type="entry name" value="UDP-galactose 4-epimerase, domain 1"/>
    <property type="match status" value="1"/>
</dbReference>
<keyword evidence="9" id="KW-1185">Reference proteome</keyword>
<gene>
    <name evidence="8" type="primary">rfbD</name>
    <name evidence="8" type="ORF">MO867_08985</name>
</gene>
<dbReference type="InterPro" id="IPR029903">
    <property type="entry name" value="RmlD-like-bd"/>
</dbReference>
<evidence type="ECO:0000259" key="7">
    <source>
        <dbReference type="Pfam" id="PF04321"/>
    </source>
</evidence>
<feature type="domain" description="RmlD-like substrate binding" evidence="7">
    <location>
        <begin position="5"/>
        <end position="288"/>
    </location>
</feature>
<dbReference type="EMBL" id="JALBWM010000029">
    <property type="protein sequence ID" value="MCO1334474.1"/>
    <property type="molecule type" value="Genomic_DNA"/>
</dbReference>
<keyword evidence="6 8" id="KW-0560">Oxidoreductase</keyword>
<dbReference type="PANTHER" id="PTHR10491:SF4">
    <property type="entry name" value="METHIONINE ADENOSYLTRANSFERASE 2 SUBUNIT BETA"/>
    <property type="match status" value="1"/>
</dbReference>
<evidence type="ECO:0000256" key="4">
    <source>
        <dbReference type="ARBA" id="ARBA00017099"/>
    </source>
</evidence>
<evidence type="ECO:0000256" key="3">
    <source>
        <dbReference type="ARBA" id="ARBA00012929"/>
    </source>
</evidence>
<dbReference type="Pfam" id="PF04321">
    <property type="entry name" value="RmlD_sub_bind"/>
    <property type="match status" value="1"/>
</dbReference>
<dbReference type="RefSeq" id="WP_252466022.1">
    <property type="nucleotide sequence ID" value="NZ_JALBWM010000029.1"/>
</dbReference>
<evidence type="ECO:0000313" key="8">
    <source>
        <dbReference type="EMBL" id="MCO1334474.1"/>
    </source>
</evidence>
<dbReference type="EC" id="1.1.1.133" evidence="3 6"/>
<comment type="catalytic activity">
    <reaction evidence="5 6">
        <text>dTDP-beta-L-rhamnose + NADP(+) = dTDP-4-dehydro-beta-L-rhamnose + NADPH + H(+)</text>
        <dbReference type="Rhea" id="RHEA:21796"/>
        <dbReference type="ChEBI" id="CHEBI:15378"/>
        <dbReference type="ChEBI" id="CHEBI:57510"/>
        <dbReference type="ChEBI" id="CHEBI:57783"/>
        <dbReference type="ChEBI" id="CHEBI:58349"/>
        <dbReference type="ChEBI" id="CHEBI:62830"/>
        <dbReference type="EC" id="1.1.1.133"/>
    </reaction>
</comment>
<dbReference type="GO" id="GO:0008831">
    <property type="term" value="F:dTDP-4-dehydrorhamnose reductase activity"/>
    <property type="evidence" value="ECO:0007669"/>
    <property type="project" value="UniProtKB-EC"/>
</dbReference>
<dbReference type="Proteomes" id="UP001139028">
    <property type="component" value="Unassembled WGS sequence"/>
</dbReference>
<evidence type="ECO:0000313" key="9">
    <source>
        <dbReference type="Proteomes" id="UP001139028"/>
    </source>
</evidence>